<dbReference type="EMBL" id="CP086716">
    <property type="protein sequence ID" value="WOO80578.1"/>
    <property type="molecule type" value="Genomic_DNA"/>
</dbReference>
<keyword evidence="2" id="KW-0560">Oxidoreductase</keyword>
<keyword evidence="3" id="KW-0520">NAD</keyword>
<dbReference type="InterPro" id="IPR050857">
    <property type="entry name" value="D-2-hydroxyacid_DH"/>
</dbReference>
<reference evidence="5" key="1">
    <citation type="submission" date="2023-10" db="EMBL/GenBank/DDBJ databases">
        <authorList>
            <person name="Noh H."/>
        </authorList>
    </citation>
    <scope>NUCLEOTIDE SEQUENCE</scope>
    <source>
        <strain evidence="5">DUCC4014</strain>
    </source>
</reference>
<dbReference type="PANTHER" id="PTHR42789:SF1">
    <property type="entry name" value="D-ISOMER SPECIFIC 2-HYDROXYACID DEHYDROGENASE FAMILY PROTEIN (AFU_ORTHOLOGUE AFUA_6G10090)"/>
    <property type="match status" value="1"/>
</dbReference>
<accession>A0AAF1BQ86</accession>
<dbReference type="GO" id="GO:0051287">
    <property type="term" value="F:NAD binding"/>
    <property type="evidence" value="ECO:0007669"/>
    <property type="project" value="InterPro"/>
</dbReference>
<dbReference type="AlphaFoldDB" id="A0AAF1BQ86"/>
<evidence type="ECO:0000313" key="5">
    <source>
        <dbReference type="EMBL" id="WOO80578.1"/>
    </source>
</evidence>
<evidence type="ECO:0000313" key="6">
    <source>
        <dbReference type="Proteomes" id="UP000827549"/>
    </source>
</evidence>
<dbReference type="SUPFAM" id="SSF52283">
    <property type="entry name" value="Formate/glycerate dehydrogenase catalytic domain-like"/>
    <property type="match status" value="1"/>
</dbReference>
<dbReference type="InterPro" id="IPR036291">
    <property type="entry name" value="NAD(P)-bd_dom_sf"/>
</dbReference>
<gene>
    <name evidence="5" type="primary">serA_0</name>
    <name evidence="5" type="ORF">LOC62_03G004103</name>
</gene>
<comment type="similarity">
    <text evidence="1">Belongs to the D-isomer specific 2-hydroxyacid dehydrogenase family.</text>
</comment>
<proteinExistence type="inferred from homology"/>
<dbReference type="PANTHER" id="PTHR42789">
    <property type="entry name" value="D-ISOMER SPECIFIC 2-HYDROXYACID DEHYDROGENASE FAMILY PROTEIN (AFU_ORTHOLOGUE AFUA_6G10090)"/>
    <property type="match status" value="1"/>
</dbReference>
<dbReference type="GeneID" id="87807343"/>
<feature type="domain" description="D-isomer specific 2-hydroxyacid dehydrogenase NAD-binding" evidence="4">
    <location>
        <begin position="141"/>
        <end position="331"/>
    </location>
</feature>
<dbReference type="SUPFAM" id="SSF51735">
    <property type="entry name" value="NAD(P)-binding Rossmann-fold domains"/>
    <property type="match status" value="1"/>
</dbReference>
<sequence>MTRAAILSSLRNNISTTMSRIAVLDDYNDLAAKYVTDAVRSKAEITVFQDTILPSIDEPALIARLKPFDVLVTMRERTPLPRSVIAALPNLRTILTTGTINRGIDTEAAKERGIVVAGTSWVPARARAPPGVGVTVQHTWALILALATNIPRDNALVTDGKWLGANPLNTNIFGLTLGLVGLGNLGSQVAKIGGLGFGQKIIAWSTNLTQDKADEQAEKVGLPKGSITAVSKDELFSTADIVSVHLVLSERSRGIVGAEDLAKLKPTAFIVNTARGPIIDEDALIDVLDKGKIRGAAIDVFGTEPLPLDSRWRTTKWGAPRSEVIVTPHSGYSYDDQIGWMWERTAENLALVVEGKEPQWRIV</sequence>
<dbReference type="RefSeq" id="XP_062626610.1">
    <property type="nucleotide sequence ID" value="XM_062770626.1"/>
</dbReference>
<dbReference type="CDD" id="cd12169">
    <property type="entry name" value="PGDH_like_1"/>
    <property type="match status" value="1"/>
</dbReference>
<dbReference type="Pfam" id="PF02826">
    <property type="entry name" value="2-Hacid_dh_C"/>
    <property type="match status" value="1"/>
</dbReference>
<evidence type="ECO:0000256" key="2">
    <source>
        <dbReference type="ARBA" id="ARBA00023002"/>
    </source>
</evidence>
<dbReference type="PROSITE" id="PS00671">
    <property type="entry name" value="D_2_HYDROXYACID_DH_3"/>
    <property type="match status" value="1"/>
</dbReference>
<dbReference type="InterPro" id="IPR006140">
    <property type="entry name" value="D-isomer_DH_NAD-bd"/>
</dbReference>
<evidence type="ECO:0000256" key="3">
    <source>
        <dbReference type="ARBA" id="ARBA00023027"/>
    </source>
</evidence>
<keyword evidence="6" id="KW-1185">Reference proteome</keyword>
<dbReference type="Proteomes" id="UP000827549">
    <property type="component" value="Chromosome 3"/>
</dbReference>
<dbReference type="InterPro" id="IPR029753">
    <property type="entry name" value="D-isomer_DH_CS"/>
</dbReference>
<dbReference type="Gene3D" id="3.40.50.720">
    <property type="entry name" value="NAD(P)-binding Rossmann-like Domain"/>
    <property type="match status" value="2"/>
</dbReference>
<evidence type="ECO:0000256" key="1">
    <source>
        <dbReference type="ARBA" id="ARBA00005854"/>
    </source>
</evidence>
<dbReference type="GO" id="GO:0016616">
    <property type="term" value="F:oxidoreductase activity, acting on the CH-OH group of donors, NAD or NADP as acceptor"/>
    <property type="evidence" value="ECO:0007669"/>
    <property type="project" value="InterPro"/>
</dbReference>
<organism evidence="5 6">
    <name type="scientific">Vanrija pseudolonga</name>
    <dbReference type="NCBI Taxonomy" id="143232"/>
    <lineage>
        <taxon>Eukaryota</taxon>
        <taxon>Fungi</taxon>
        <taxon>Dikarya</taxon>
        <taxon>Basidiomycota</taxon>
        <taxon>Agaricomycotina</taxon>
        <taxon>Tremellomycetes</taxon>
        <taxon>Trichosporonales</taxon>
        <taxon>Trichosporonaceae</taxon>
        <taxon>Vanrija</taxon>
    </lineage>
</organism>
<name>A0AAF1BQ86_9TREE</name>
<protein>
    <submittedName>
        <fullName evidence="5">D-3-phosphoglycerate dehydrogenase</fullName>
    </submittedName>
</protein>
<evidence type="ECO:0000259" key="4">
    <source>
        <dbReference type="Pfam" id="PF02826"/>
    </source>
</evidence>